<evidence type="ECO:0000256" key="2">
    <source>
        <dbReference type="ARBA" id="ARBA00023295"/>
    </source>
</evidence>
<dbReference type="GO" id="GO:0016787">
    <property type="term" value="F:hydrolase activity"/>
    <property type="evidence" value="ECO:0007669"/>
    <property type="project" value="UniProtKB-KW"/>
</dbReference>
<dbReference type="InterPro" id="IPR001910">
    <property type="entry name" value="Inosine/uridine_hydrolase_dom"/>
</dbReference>
<dbReference type="SUPFAM" id="SSF53590">
    <property type="entry name" value="Nucleoside hydrolase"/>
    <property type="match status" value="1"/>
</dbReference>
<evidence type="ECO:0000256" key="1">
    <source>
        <dbReference type="ARBA" id="ARBA00022801"/>
    </source>
</evidence>
<dbReference type="RefSeq" id="WP_395811765.1">
    <property type="nucleotide sequence ID" value="NZ_CP043494.1"/>
</dbReference>
<feature type="chain" id="PRO_5046566677" evidence="3">
    <location>
        <begin position="20"/>
        <end position="347"/>
    </location>
</feature>
<gene>
    <name evidence="5" type="ORF">F0U60_50760</name>
</gene>
<evidence type="ECO:0000313" key="6">
    <source>
        <dbReference type="Proteomes" id="UP001611383"/>
    </source>
</evidence>
<dbReference type="PANTHER" id="PTHR12304">
    <property type="entry name" value="INOSINE-URIDINE PREFERRING NUCLEOSIDE HYDROLASE"/>
    <property type="match status" value="1"/>
</dbReference>
<reference evidence="5 6" key="1">
    <citation type="submission" date="2019-08" db="EMBL/GenBank/DDBJ databases">
        <title>Archangium and Cystobacter genomes.</title>
        <authorList>
            <person name="Chen I.-C.K."/>
            <person name="Wielgoss S."/>
        </authorList>
    </citation>
    <scope>NUCLEOTIDE SEQUENCE [LARGE SCALE GENOMIC DNA]</scope>
    <source>
        <strain evidence="5 6">Cbm 6</strain>
    </source>
</reference>
<feature type="signal peptide" evidence="3">
    <location>
        <begin position="1"/>
        <end position="19"/>
    </location>
</feature>
<sequence>MTRILFRRSMALAALLALGACVSPEPRKPVLVADVDADIDDISALAYLCQEHKLGRVELAAVTVTNTGAGYPGKALQYVRCTLAACGLTDVPVADGSRTATNLFPEPMRDGVERILSRTFEGCTQSTEPAQQSAPRLLADIFGREDLVRVVTLGPVTNVTEALKLEPELESHVEAVYVMGGAVSVPGNICCGAESQYDNSQEFNIMGDAAAARGLIEALAPEKVFLVPLDATRAVPVTKTFASRLESSRVGTEPATAEVGLVSRILSNPEVQGGIEFEMLYWWDPLTVVSATRPGVVSFETRSLDVVQAGASLGRTKVSSEGRRVRVGTEANKALFEELFLDSLNGR</sequence>
<proteinExistence type="predicted"/>
<keyword evidence="1 5" id="KW-0378">Hydrolase</keyword>
<dbReference type="Proteomes" id="UP001611383">
    <property type="component" value="Chromosome"/>
</dbReference>
<evidence type="ECO:0000259" key="4">
    <source>
        <dbReference type="Pfam" id="PF01156"/>
    </source>
</evidence>
<dbReference type="EMBL" id="CP043494">
    <property type="protein sequence ID" value="WNG51502.1"/>
    <property type="molecule type" value="Genomic_DNA"/>
</dbReference>
<dbReference type="PROSITE" id="PS51257">
    <property type="entry name" value="PROKAR_LIPOPROTEIN"/>
    <property type="match status" value="1"/>
</dbReference>
<dbReference type="InterPro" id="IPR036452">
    <property type="entry name" value="Ribo_hydro-like"/>
</dbReference>
<feature type="domain" description="Inosine/uridine-preferring nucleoside hydrolase" evidence="4">
    <location>
        <begin position="32"/>
        <end position="337"/>
    </location>
</feature>
<keyword evidence="2" id="KW-0326">Glycosidase</keyword>
<evidence type="ECO:0000256" key="3">
    <source>
        <dbReference type="SAM" id="SignalP"/>
    </source>
</evidence>
<organism evidence="5 6">
    <name type="scientific">Archangium minus</name>
    <dbReference type="NCBI Taxonomy" id="83450"/>
    <lineage>
        <taxon>Bacteria</taxon>
        <taxon>Pseudomonadati</taxon>
        <taxon>Myxococcota</taxon>
        <taxon>Myxococcia</taxon>
        <taxon>Myxococcales</taxon>
        <taxon>Cystobacterineae</taxon>
        <taxon>Archangiaceae</taxon>
        <taxon>Archangium</taxon>
    </lineage>
</organism>
<accession>A0ABY9X7X6</accession>
<dbReference type="InterPro" id="IPR023186">
    <property type="entry name" value="IUNH"/>
</dbReference>
<keyword evidence="6" id="KW-1185">Reference proteome</keyword>
<dbReference type="PANTHER" id="PTHR12304:SF46">
    <property type="entry name" value="INOSINE-ADENOSINE-GUANOSINE-NUCLEOSIDE HYDROLASE"/>
    <property type="match status" value="1"/>
</dbReference>
<dbReference type="Gene3D" id="3.90.245.10">
    <property type="entry name" value="Ribonucleoside hydrolase-like"/>
    <property type="match status" value="1"/>
</dbReference>
<name>A0ABY9X7X6_9BACT</name>
<protein>
    <submittedName>
        <fullName evidence="5">Nucleoside hydrolase</fullName>
    </submittedName>
</protein>
<dbReference type="Pfam" id="PF01156">
    <property type="entry name" value="IU_nuc_hydro"/>
    <property type="match status" value="1"/>
</dbReference>
<evidence type="ECO:0000313" key="5">
    <source>
        <dbReference type="EMBL" id="WNG51502.1"/>
    </source>
</evidence>
<keyword evidence="3" id="KW-0732">Signal</keyword>